<accession>T1JCR5</accession>
<dbReference type="Proteomes" id="UP000014500">
    <property type="component" value="Unassembled WGS sequence"/>
</dbReference>
<dbReference type="PANTHER" id="PTHR13070:SF0">
    <property type="entry name" value="TRNA-SPLICING ENDONUCLEASE SUBUNIT SEN34"/>
    <property type="match status" value="1"/>
</dbReference>
<comment type="similarity">
    <text evidence="1">Belongs to the tRNA-intron endonuclease family.</text>
</comment>
<dbReference type="GO" id="GO:0000379">
    <property type="term" value="P:tRNA-type intron splice site recognition and cleavage"/>
    <property type="evidence" value="ECO:0007669"/>
    <property type="project" value="TreeGrafter"/>
</dbReference>
<dbReference type="PhylomeDB" id="T1JCR5"/>
<dbReference type="GO" id="GO:0003676">
    <property type="term" value="F:nucleic acid binding"/>
    <property type="evidence" value="ECO:0007669"/>
    <property type="project" value="InterPro"/>
</dbReference>
<evidence type="ECO:0000256" key="3">
    <source>
        <dbReference type="ARBA" id="ARBA00022694"/>
    </source>
</evidence>
<proteinExistence type="inferred from homology"/>
<evidence type="ECO:0000259" key="6">
    <source>
        <dbReference type="Pfam" id="PF01974"/>
    </source>
</evidence>
<dbReference type="Pfam" id="PF26577">
    <property type="entry name" value="TSEN34_N"/>
    <property type="match status" value="1"/>
</dbReference>
<dbReference type="InterPro" id="IPR036167">
    <property type="entry name" value="tRNA_intron_Endo_cat-like_sf"/>
</dbReference>
<dbReference type="HOGENOM" id="CLU_049366_2_1_1"/>
<keyword evidence="4" id="KW-0456">Lyase</keyword>
<dbReference type="InterPro" id="IPR006677">
    <property type="entry name" value="tRNA_intron_Endonuc_cat-like"/>
</dbReference>
<dbReference type="Gene3D" id="3.40.1350.10">
    <property type="match status" value="1"/>
</dbReference>
<evidence type="ECO:0000256" key="5">
    <source>
        <dbReference type="ARBA" id="ARBA00034031"/>
    </source>
</evidence>
<dbReference type="CDD" id="cd22363">
    <property type="entry name" value="tRNA-intron_lyase_C"/>
    <property type="match status" value="1"/>
</dbReference>
<dbReference type="GO" id="GO:0005634">
    <property type="term" value="C:nucleus"/>
    <property type="evidence" value="ECO:0007669"/>
    <property type="project" value="UniProtKB-ARBA"/>
</dbReference>
<dbReference type="Pfam" id="PF01974">
    <property type="entry name" value="tRNA_int_endo"/>
    <property type="match status" value="1"/>
</dbReference>
<dbReference type="PANTHER" id="PTHR13070">
    <property type="entry name" value="TRNA-SPLICING ENDONUCLEASE SUBUNIT SEN34-RELATED"/>
    <property type="match status" value="1"/>
</dbReference>
<dbReference type="InterPro" id="IPR011856">
    <property type="entry name" value="tRNA_endonuc-like_dom_sf"/>
</dbReference>
<dbReference type="GO" id="GO:0000213">
    <property type="term" value="F:tRNA-intron lyase activity"/>
    <property type="evidence" value="ECO:0007669"/>
    <property type="project" value="UniProtKB-EC"/>
</dbReference>
<dbReference type="EMBL" id="JH432074">
    <property type="status" value="NOT_ANNOTATED_CDS"/>
    <property type="molecule type" value="Genomic_DNA"/>
</dbReference>
<name>T1JCR5_STRMM</name>
<evidence type="ECO:0000313" key="8">
    <source>
        <dbReference type="EnsemblMetazoa" id="SMAR011584-PA"/>
    </source>
</evidence>
<dbReference type="EC" id="4.6.1.16" evidence="2"/>
<protein>
    <recommendedName>
        <fullName evidence="2">tRNA-intron lyase</fullName>
        <ecNumber evidence="2">4.6.1.16</ecNumber>
    </recommendedName>
</protein>
<dbReference type="InterPro" id="IPR059049">
    <property type="entry name" value="TSEN34_N"/>
</dbReference>
<dbReference type="SUPFAM" id="SSF53032">
    <property type="entry name" value="tRNA-intron endonuclease catalytic domain-like"/>
    <property type="match status" value="1"/>
</dbReference>
<sequence length="257" mass="29610">MIQISINCQKAFIWSADDATILRTRYRIIGKCVGCSVSAPYQYETLNLPVQIMEEAAKLLEEKSTVYNNNLIRIAYLIDSGLVLREKIKPTEAEYLQMRKKSYNEQIHTVKEERKEFLSKNASAIVKSKLKKLNQPIDESTTAAFMQELYDDIQPLPESACLIQIYTGCPWPSENVSKSEWNYPNTEVETTRFEIYKHFWEKGYFVTPGEKFGGDFLVYTADPAIKHSEFIIVCKPRHEKISMVEIVTKGRDGIVKT</sequence>
<dbReference type="AlphaFoldDB" id="T1JCR5"/>
<evidence type="ECO:0000313" key="9">
    <source>
        <dbReference type="Proteomes" id="UP000014500"/>
    </source>
</evidence>
<feature type="domain" description="TSEN34 N-terminal" evidence="7">
    <location>
        <begin position="2"/>
        <end position="67"/>
    </location>
</feature>
<dbReference type="eggNOG" id="KOG4133">
    <property type="taxonomic scope" value="Eukaryota"/>
</dbReference>
<evidence type="ECO:0000256" key="2">
    <source>
        <dbReference type="ARBA" id="ARBA00012573"/>
    </source>
</evidence>
<dbReference type="STRING" id="126957.T1JCR5"/>
<evidence type="ECO:0000259" key="7">
    <source>
        <dbReference type="Pfam" id="PF26577"/>
    </source>
</evidence>
<evidence type="ECO:0000256" key="4">
    <source>
        <dbReference type="ARBA" id="ARBA00023239"/>
    </source>
</evidence>
<dbReference type="OMA" id="TVAWCNP"/>
<reference evidence="9" key="1">
    <citation type="submission" date="2011-05" db="EMBL/GenBank/DDBJ databases">
        <authorList>
            <person name="Richards S.R."/>
            <person name="Qu J."/>
            <person name="Jiang H."/>
            <person name="Jhangiani S.N."/>
            <person name="Agravi P."/>
            <person name="Goodspeed R."/>
            <person name="Gross S."/>
            <person name="Mandapat C."/>
            <person name="Jackson L."/>
            <person name="Mathew T."/>
            <person name="Pu L."/>
            <person name="Thornton R."/>
            <person name="Saada N."/>
            <person name="Wilczek-Boney K.B."/>
            <person name="Lee S."/>
            <person name="Kovar C."/>
            <person name="Wu Y."/>
            <person name="Scherer S.E."/>
            <person name="Worley K.C."/>
            <person name="Muzny D.M."/>
            <person name="Gibbs R."/>
        </authorList>
    </citation>
    <scope>NUCLEOTIDE SEQUENCE</scope>
    <source>
        <strain evidence="9">Brora</strain>
    </source>
</reference>
<dbReference type="EnsemblMetazoa" id="SMAR011584-RA">
    <property type="protein sequence ID" value="SMAR011584-PA"/>
    <property type="gene ID" value="SMAR011584"/>
</dbReference>
<feature type="domain" description="tRNA intron endonuclease catalytic" evidence="6">
    <location>
        <begin position="191"/>
        <end position="251"/>
    </location>
</feature>
<keyword evidence="3" id="KW-0819">tRNA processing</keyword>
<evidence type="ECO:0000256" key="1">
    <source>
        <dbReference type="ARBA" id="ARBA00008078"/>
    </source>
</evidence>
<organism evidence="8 9">
    <name type="scientific">Strigamia maritima</name>
    <name type="common">European centipede</name>
    <name type="synonym">Geophilus maritimus</name>
    <dbReference type="NCBI Taxonomy" id="126957"/>
    <lineage>
        <taxon>Eukaryota</taxon>
        <taxon>Metazoa</taxon>
        <taxon>Ecdysozoa</taxon>
        <taxon>Arthropoda</taxon>
        <taxon>Myriapoda</taxon>
        <taxon>Chilopoda</taxon>
        <taxon>Pleurostigmophora</taxon>
        <taxon>Geophilomorpha</taxon>
        <taxon>Linotaeniidae</taxon>
        <taxon>Strigamia</taxon>
    </lineage>
</organism>
<comment type="catalytic activity">
    <reaction evidence="5">
        <text>pretRNA = a 3'-half-tRNA molecule with a 5'-OH end + a 5'-half-tRNA molecule with a 2',3'-cyclic phosphate end + an intron with a 2',3'-cyclic phosphate and a 5'-hydroxyl terminus.</text>
        <dbReference type="EC" id="4.6.1.16"/>
    </reaction>
</comment>
<keyword evidence="9" id="KW-1185">Reference proteome</keyword>
<reference evidence="8" key="2">
    <citation type="submission" date="2015-02" db="UniProtKB">
        <authorList>
            <consortium name="EnsemblMetazoa"/>
        </authorList>
    </citation>
    <scope>IDENTIFICATION</scope>
</reference>